<dbReference type="InterPro" id="IPR029058">
    <property type="entry name" value="AB_hydrolase_fold"/>
</dbReference>
<dbReference type="SUPFAM" id="SSF53474">
    <property type="entry name" value="alpha/beta-Hydrolases"/>
    <property type="match status" value="1"/>
</dbReference>
<comment type="caution">
    <text evidence="1">The sequence shown here is derived from an EMBL/GenBank/DDBJ whole genome shotgun (WGS) entry which is preliminary data.</text>
</comment>
<dbReference type="PANTHER" id="PTHR48098:SF6">
    <property type="entry name" value="FERRI-BACILLIBACTIN ESTERASE BESA"/>
    <property type="match status" value="1"/>
</dbReference>
<dbReference type="RefSeq" id="WP_185684726.1">
    <property type="nucleotide sequence ID" value="NZ_JACLAU010000044.1"/>
</dbReference>
<dbReference type="GO" id="GO:0016787">
    <property type="term" value="F:hydrolase activity"/>
    <property type="evidence" value="ECO:0007669"/>
    <property type="project" value="UniProtKB-KW"/>
</dbReference>
<dbReference type="Proteomes" id="UP000520156">
    <property type="component" value="Unassembled WGS sequence"/>
</dbReference>
<dbReference type="Pfam" id="PF00756">
    <property type="entry name" value="Esterase"/>
    <property type="match status" value="1"/>
</dbReference>
<keyword evidence="2" id="KW-1185">Reference proteome</keyword>
<keyword evidence="1" id="KW-0378">Hydrolase</keyword>
<name>A0A7X1KDH4_9SPHN</name>
<gene>
    <name evidence="1" type="ORF">H7F49_16785</name>
</gene>
<accession>A0A7X1KDH4</accession>
<dbReference type="Gene3D" id="3.40.50.1820">
    <property type="entry name" value="alpha/beta hydrolase"/>
    <property type="match status" value="1"/>
</dbReference>
<evidence type="ECO:0000313" key="2">
    <source>
        <dbReference type="Proteomes" id="UP000520156"/>
    </source>
</evidence>
<organism evidence="1 2">
    <name type="scientific">Novosphingobium aerophilum</name>
    <dbReference type="NCBI Taxonomy" id="2839843"/>
    <lineage>
        <taxon>Bacteria</taxon>
        <taxon>Pseudomonadati</taxon>
        <taxon>Pseudomonadota</taxon>
        <taxon>Alphaproteobacteria</taxon>
        <taxon>Sphingomonadales</taxon>
        <taxon>Sphingomonadaceae</taxon>
        <taxon>Novosphingobium</taxon>
    </lineage>
</organism>
<dbReference type="InterPro" id="IPR050583">
    <property type="entry name" value="Mycobacterial_A85_antigen"/>
</dbReference>
<sequence>MLRLLAMIAALGLALGLVPGRTALARSTAEPGQRLQYEHVAAAGLPEQRLTIWLPPGYDSGERRYPVLYMHDGHNLFDLQTSNFNKIWAADQAMLRAMATGRVAPHIIVGIWAPGNDRYRQYLPADIHQAAPPALRRRMDAMAGGPIISQAYLAWLAGPLKQWIDTNFRTLPDRDHTAIAGSSMGGLMSCYAFLRRPDIYGRAACVSSHWPAIDPREVGQTAPDGDAALARQWGDWFAAGLGRPDGRRLWLDHGTATLDAFYAPYQAEVDARIGAAGWRRGTDWESKVYPGAEHEENAWAARLPEIFEWLLDTRARP</sequence>
<dbReference type="PANTHER" id="PTHR48098">
    <property type="entry name" value="ENTEROCHELIN ESTERASE-RELATED"/>
    <property type="match status" value="1"/>
</dbReference>
<reference evidence="1 2" key="1">
    <citation type="submission" date="2020-08" db="EMBL/GenBank/DDBJ databases">
        <title>The genome sequence of Novosphingobium flavum 4Y4.</title>
        <authorList>
            <person name="Liu Y."/>
        </authorList>
    </citation>
    <scope>NUCLEOTIDE SEQUENCE [LARGE SCALE GENOMIC DNA]</scope>
    <source>
        <strain evidence="1 2">4Y4</strain>
    </source>
</reference>
<dbReference type="InterPro" id="IPR000801">
    <property type="entry name" value="Esterase-like"/>
</dbReference>
<dbReference type="AlphaFoldDB" id="A0A7X1KDH4"/>
<evidence type="ECO:0000313" key="1">
    <source>
        <dbReference type="EMBL" id="MBC2653344.1"/>
    </source>
</evidence>
<protein>
    <submittedName>
        <fullName evidence="1">Alpha/beta hydrolase</fullName>
    </submittedName>
</protein>
<dbReference type="EMBL" id="JACLAU010000044">
    <property type="protein sequence ID" value="MBC2653344.1"/>
    <property type="molecule type" value="Genomic_DNA"/>
</dbReference>
<proteinExistence type="predicted"/>